<feature type="domain" description="DUF6570" evidence="2">
    <location>
        <begin position="335"/>
        <end position="478"/>
    </location>
</feature>
<proteinExistence type="predicted"/>
<dbReference type="AlphaFoldDB" id="E9HMF5"/>
<dbReference type="Pfam" id="PF20209">
    <property type="entry name" value="DUF6570"/>
    <property type="match status" value="1"/>
</dbReference>
<dbReference type="Gene3D" id="2.40.50.140">
    <property type="entry name" value="Nucleic acid-binding proteins"/>
    <property type="match status" value="1"/>
</dbReference>
<dbReference type="HOGENOM" id="CLU_408412_0_0_1"/>
<dbReference type="PhylomeDB" id="E9HMF5"/>
<feature type="compositionally biased region" description="Polar residues" evidence="1">
    <location>
        <begin position="176"/>
        <end position="200"/>
    </location>
</feature>
<accession>E9HMF5</accession>
<protein>
    <recommendedName>
        <fullName evidence="2">DUF6570 domain-containing protein</fullName>
    </recommendedName>
</protein>
<dbReference type="OrthoDB" id="3202965at2759"/>
<evidence type="ECO:0000256" key="1">
    <source>
        <dbReference type="SAM" id="MobiDB-lite"/>
    </source>
</evidence>
<keyword evidence="4" id="KW-1185">Reference proteome</keyword>
<sequence length="673" mass="75361">MSMLNGRTMQQARTSAHTSKKLTYAKEKRELASAQCAQQTRSEVGSGLNLRTPSDTRPSSAHLGHPASVSRLTLSSVKRTYGRTGKKPTLVTETSRSFDTVDDGSVSLDYDEYASKPQNKRRVPSLIVGPPAVACLSNNEASSSRKPTVLIEVSQRVPSLSPSSSNVKGTRVERSLASTNKSSKSNQQHRNSSNENYQNKTNSFFTDEELLELDKFGLPDPVTPENIRIITNRLHEAYHEEKIVTLNLDELPPSFFTVLLKPTGKDGEAPVRHHKLVCQYDVSRHFPGDRRFKHLLLSPRGLLMHVGDCQQKSDCCCSPQLNICVASGCLQALRREKCPKFAIAQGNWIGQLPPHLSNMAYGTLALLRPIKSFGRMVSYSSSTSPTGGTRLTGHLYSTRLNTTLVRQRIPLEPRDAPVKALLVSPFASDKSASARAKIARTKQDYIIEPEKIKQMLQFWRDVDNIIMANIELDDACLDGLPRDDVSPAMFMIDDETLPTSDGETYDTEASNEVGIPSTERFGEIRATIWRENLNLWQQRLKVNKVYDVSNFKVLKSEQRYSSIRPGKYQINFDKWTKCDAVGDSDLIPNFPVLNWQLKTFSEIQTMNRYSEDVIIVDIFGLYIDCYLPGISENQQLVICNELGGKRVSIHRQDTAYSWPDSLTRANFGATSTT</sequence>
<dbReference type="InterPro" id="IPR046700">
    <property type="entry name" value="DUF6570"/>
</dbReference>
<organism evidence="3 4">
    <name type="scientific">Daphnia pulex</name>
    <name type="common">Water flea</name>
    <dbReference type="NCBI Taxonomy" id="6669"/>
    <lineage>
        <taxon>Eukaryota</taxon>
        <taxon>Metazoa</taxon>
        <taxon>Ecdysozoa</taxon>
        <taxon>Arthropoda</taxon>
        <taxon>Crustacea</taxon>
        <taxon>Branchiopoda</taxon>
        <taxon>Diplostraca</taxon>
        <taxon>Cladocera</taxon>
        <taxon>Anomopoda</taxon>
        <taxon>Daphniidae</taxon>
        <taxon>Daphnia</taxon>
    </lineage>
</organism>
<evidence type="ECO:0000313" key="4">
    <source>
        <dbReference type="Proteomes" id="UP000000305"/>
    </source>
</evidence>
<name>E9HMF5_DAPPU</name>
<dbReference type="Proteomes" id="UP000000305">
    <property type="component" value="Unassembled WGS sequence"/>
</dbReference>
<dbReference type="SUPFAM" id="SSF50249">
    <property type="entry name" value="Nucleic acid-binding proteins"/>
    <property type="match status" value="1"/>
</dbReference>
<dbReference type="EMBL" id="GL732686">
    <property type="protein sequence ID" value="EFX67084.1"/>
    <property type="molecule type" value="Genomic_DNA"/>
</dbReference>
<feature type="region of interest" description="Disordered" evidence="1">
    <location>
        <begin position="35"/>
        <end position="66"/>
    </location>
</feature>
<dbReference type="InParanoid" id="E9HMF5"/>
<dbReference type="InterPro" id="IPR012340">
    <property type="entry name" value="NA-bd_OB-fold"/>
</dbReference>
<evidence type="ECO:0000259" key="2">
    <source>
        <dbReference type="Pfam" id="PF20209"/>
    </source>
</evidence>
<feature type="region of interest" description="Disordered" evidence="1">
    <location>
        <begin position="155"/>
        <end position="200"/>
    </location>
</feature>
<feature type="region of interest" description="Disordered" evidence="1">
    <location>
        <begin position="1"/>
        <end position="21"/>
    </location>
</feature>
<feature type="compositionally biased region" description="Polar residues" evidence="1">
    <location>
        <begin position="1"/>
        <end position="17"/>
    </location>
</feature>
<gene>
    <name evidence="3" type="ORF">DAPPUDRAFT_115765</name>
</gene>
<feature type="compositionally biased region" description="Polar residues" evidence="1">
    <location>
        <begin position="35"/>
        <end position="59"/>
    </location>
</feature>
<evidence type="ECO:0000313" key="3">
    <source>
        <dbReference type="EMBL" id="EFX67084.1"/>
    </source>
</evidence>
<reference evidence="3 4" key="1">
    <citation type="journal article" date="2011" name="Science">
        <title>The ecoresponsive genome of Daphnia pulex.</title>
        <authorList>
            <person name="Colbourne J.K."/>
            <person name="Pfrender M.E."/>
            <person name="Gilbert D."/>
            <person name="Thomas W.K."/>
            <person name="Tucker A."/>
            <person name="Oakley T.H."/>
            <person name="Tokishita S."/>
            <person name="Aerts A."/>
            <person name="Arnold G.J."/>
            <person name="Basu M.K."/>
            <person name="Bauer D.J."/>
            <person name="Caceres C.E."/>
            <person name="Carmel L."/>
            <person name="Casola C."/>
            <person name="Choi J.H."/>
            <person name="Detter J.C."/>
            <person name="Dong Q."/>
            <person name="Dusheyko S."/>
            <person name="Eads B.D."/>
            <person name="Frohlich T."/>
            <person name="Geiler-Samerotte K.A."/>
            <person name="Gerlach D."/>
            <person name="Hatcher P."/>
            <person name="Jogdeo S."/>
            <person name="Krijgsveld J."/>
            <person name="Kriventseva E.V."/>
            <person name="Kultz D."/>
            <person name="Laforsch C."/>
            <person name="Lindquist E."/>
            <person name="Lopez J."/>
            <person name="Manak J.R."/>
            <person name="Muller J."/>
            <person name="Pangilinan J."/>
            <person name="Patwardhan R.P."/>
            <person name="Pitluck S."/>
            <person name="Pritham E.J."/>
            <person name="Rechtsteiner A."/>
            <person name="Rho M."/>
            <person name="Rogozin I.B."/>
            <person name="Sakarya O."/>
            <person name="Salamov A."/>
            <person name="Schaack S."/>
            <person name="Shapiro H."/>
            <person name="Shiga Y."/>
            <person name="Skalitzky C."/>
            <person name="Smith Z."/>
            <person name="Souvorov A."/>
            <person name="Sung W."/>
            <person name="Tang Z."/>
            <person name="Tsuchiya D."/>
            <person name="Tu H."/>
            <person name="Vos H."/>
            <person name="Wang M."/>
            <person name="Wolf Y.I."/>
            <person name="Yamagata H."/>
            <person name="Yamada T."/>
            <person name="Ye Y."/>
            <person name="Shaw J.R."/>
            <person name="Andrews J."/>
            <person name="Crease T.J."/>
            <person name="Tang H."/>
            <person name="Lucas S.M."/>
            <person name="Robertson H.M."/>
            <person name="Bork P."/>
            <person name="Koonin E.V."/>
            <person name="Zdobnov E.M."/>
            <person name="Grigoriev I.V."/>
            <person name="Lynch M."/>
            <person name="Boore J.L."/>
        </authorList>
    </citation>
    <scope>NUCLEOTIDE SEQUENCE [LARGE SCALE GENOMIC DNA]</scope>
</reference>
<dbReference type="KEGG" id="dpx:DAPPUDRAFT_115765"/>